<proteinExistence type="predicted"/>
<evidence type="ECO:0008006" key="4">
    <source>
        <dbReference type="Google" id="ProtNLM"/>
    </source>
</evidence>
<dbReference type="EMBL" id="JADBGQ010000007">
    <property type="protein sequence ID" value="KAG5388879.1"/>
    <property type="molecule type" value="Genomic_DNA"/>
</dbReference>
<keyword evidence="3" id="KW-1185">Reference proteome</keyword>
<keyword evidence="1" id="KW-1133">Transmembrane helix</keyword>
<name>A0ABQ7LQP6_BRACM</name>
<accession>A0ABQ7LQP6</accession>
<dbReference type="Proteomes" id="UP000823674">
    <property type="component" value="Chromosome A08"/>
</dbReference>
<reference evidence="2 3" key="1">
    <citation type="submission" date="2021-03" db="EMBL/GenBank/DDBJ databases">
        <authorList>
            <person name="King G.J."/>
            <person name="Bancroft I."/>
            <person name="Baten A."/>
            <person name="Bloomfield J."/>
            <person name="Borpatragohain P."/>
            <person name="He Z."/>
            <person name="Irish N."/>
            <person name="Irwin J."/>
            <person name="Liu K."/>
            <person name="Mauleon R.P."/>
            <person name="Moore J."/>
            <person name="Morris R."/>
            <person name="Ostergaard L."/>
            <person name="Wang B."/>
            <person name="Wells R."/>
        </authorList>
    </citation>
    <scope>NUCLEOTIDE SEQUENCE [LARGE SCALE GENOMIC DNA]</scope>
    <source>
        <strain evidence="2">R-o-18</strain>
        <tissue evidence="2">Leaf</tissue>
    </source>
</reference>
<gene>
    <name evidence="2" type="primary">A08p014060.1_BraROA</name>
    <name evidence="2" type="ORF">IGI04_030420</name>
</gene>
<keyword evidence="1" id="KW-0472">Membrane</keyword>
<comment type="caution">
    <text evidence="2">The sequence shown here is derived from an EMBL/GenBank/DDBJ whole genome shotgun (WGS) entry which is preliminary data.</text>
</comment>
<feature type="transmembrane region" description="Helical" evidence="1">
    <location>
        <begin position="96"/>
        <end position="113"/>
    </location>
</feature>
<evidence type="ECO:0000256" key="1">
    <source>
        <dbReference type="SAM" id="Phobius"/>
    </source>
</evidence>
<organism evidence="2 3">
    <name type="scientific">Brassica rapa subsp. trilocularis</name>
    <dbReference type="NCBI Taxonomy" id="1813537"/>
    <lineage>
        <taxon>Eukaryota</taxon>
        <taxon>Viridiplantae</taxon>
        <taxon>Streptophyta</taxon>
        <taxon>Embryophyta</taxon>
        <taxon>Tracheophyta</taxon>
        <taxon>Spermatophyta</taxon>
        <taxon>Magnoliopsida</taxon>
        <taxon>eudicotyledons</taxon>
        <taxon>Gunneridae</taxon>
        <taxon>Pentapetalae</taxon>
        <taxon>rosids</taxon>
        <taxon>malvids</taxon>
        <taxon>Brassicales</taxon>
        <taxon>Brassicaceae</taxon>
        <taxon>Brassiceae</taxon>
        <taxon>Brassica</taxon>
    </lineage>
</organism>
<keyword evidence="1" id="KW-0812">Transmembrane</keyword>
<sequence length="169" mass="19410">MDLSSLAILEFCLDSVAFSGLRCRVWSRFSNNSQWGSGLELHWMRDGPARTKEAGNSAIFGTTQVHVPATKIFKETTTYFRIYHNLSIFLSQPHVTLIYLLFLFLLNILRYFFEKKPYSRTPLLGFATLKRETAPSLSSREDYPEPSFCFCYSYAVLFSIDACVFLCHG</sequence>
<protein>
    <recommendedName>
        <fullName evidence="4">Ig-like domain-containing protein</fullName>
    </recommendedName>
</protein>
<evidence type="ECO:0000313" key="3">
    <source>
        <dbReference type="Proteomes" id="UP000823674"/>
    </source>
</evidence>
<evidence type="ECO:0000313" key="2">
    <source>
        <dbReference type="EMBL" id="KAG5388879.1"/>
    </source>
</evidence>